<gene>
    <name evidence="7" type="ORF">ASPWEDRAFT_100244</name>
</gene>
<evidence type="ECO:0000259" key="6">
    <source>
        <dbReference type="PROSITE" id="PS50048"/>
    </source>
</evidence>
<dbReference type="PANTHER" id="PTHR47657">
    <property type="entry name" value="STEROL REGULATORY ELEMENT-BINDING PROTEIN ECM22"/>
    <property type="match status" value="1"/>
</dbReference>
<dbReference type="InterPro" id="IPR021858">
    <property type="entry name" value="Fun_TF"/>
</dbReference>
<keyword evidence="3" id="KW-0804">Transcription</keyword>
<dbReference type="InterPro" id="IPR052400">
    <property type="entry name" value="Zn2-C6_fungal_TF"/>
</dbReference>
<dbReference type="OrthoDB" id="416217at2759"/>
<dbReference type="STRING" id="1073089.A0A1L9S2X2"/>
<evidence type="ECO:0000256" key="2">
    <source>
        <dbReference type="ARBA" id="ARBA00023125"/>
    </source>
</evidence>
<reference evidence="8" key="1">
    <citation type="journal article" date="2017" name="Genome Biol.">
        <title>Comparative genomics reveals high biological diversity and specific adaptations in the industrially and medically important fungal genus Aspergillus.</title>
        <authorList>
            <person name="de Vries R.P."/>
            <person name="Riley R."/>
            <person name="Wiebenga A."/>
            <person name="Aguilar-Osorio G."/>
            <person name="Amillis S."/>
            <person name="Uchima C.A."/>
            <person name="Anderluh G."/>
            <person name="Asadollahi M."/>
            <person name="Askin M."/>
            <person name="Barry K."/>
            <person name="Battaglia E."/>
            <person name="Bayram O."/>
            <person name="Benocci T."/>
            <person name="Braus-Stromeyer S.A."/>
            <person name="Caldana C."/>
            <person name="Canovas D."/>
            <person name="Cerqueira G.C."/>
            <person name="Chen F."/>
            <person name="Chen W."/>
            <person name="Choi C."/>
            <person name="Clum A."/>
            <person name="Dos Santos R.A."/>
            <person name="Damasio A.R."/>
            <person name="Diallinas G."/>
            <person name="Emri T."/>
            <person name="Fekete E."/>
            <person name="Flipphi M."/>
            <person name="Freyberg S."/>
            <person name="Gallo A."/>
            <person name="Gournas C."/>
            <person name="Habgood R."/>
            <person name="Hainaut M."/>
            <person name="Harispe M.L."/>
            <person name="Henrissat B."/>
            <person name="Hilden K.S."/>
            <person name="Hope R."/>
            <person name="Hossain A."/>
            <person name="Karabika E."/>
            <person name="Karaffa L."/>
            <person name="Karanyi Z."/>
            <person name="Krasevec N."/>
            <person name="Kuo A."/>
            <person name="Kusch H."/>
            <person name="LaButti K."/>
            <person name="Lagendijk E.L."/>
            <person name="Lapidus A."/>
            <person name="Levasseur A."/>
            <person name="Lindquist E."/>
            <person name="Lipzen A."/>
            <person name="Logrieco A.F."/>
            <person name="MacCabe A."/>
            <person name="Maekelae M.R."/>
            <person name="Malavazi I."/>
            <person name="Melin P."/>
            <person name="Meyer V."/>
            <person name="Mielnichuk N."/>
            <person name="Miskei M."/>
            <person name="Molnar A.P."/>
            <person name="Mule G."/>
            <person name="Ngan C.Y."/>
            <person name="Orejas M."/>
            <person name="Orosz E."/>
            <person name="Ouedraogo J.P."/>
            <person name="Overkamp K.M."/>
            <person name="Park H.-S."/>
            <person name="Perrone G."/>
            <person name="Piumi F."/>
            <person name="Punt P.J."/>
            <person name="Ram A.F."/>
            <person name="Ramon A."/>
            <person name="Rauscher S."/>
            <person name="Record E."/>
            <person name="Riano-Pachon D.M."/>
            <person name="Robert V."/>
            <person name="Roehrig J."/>
            <person name="Ruller R."/>
            <person name="Salamov A."/>
            <person name="Salih N.S."/>
            <person name="Samson R.A."/>
            <person name="Sandor E."/>
            <person name="Sanguinetti M."/>
            <person name="Schuetze T."/>
            <person name="Sepcic K."/>
            <person name="Shelest E."/>
            <person name="Sherlock G."/>
            <person name="Sophianopoulou V."/>
            <person name="Squina F.M."/>
            <person name="Sun H."/>
            <person name="Susca A."/>
            <person name="Todd R.B."/>
            <person name="Tsang A."/>
            <person name="Unkles S.E."/>
            <person name="van de Wiele N."/>
            <person name="van Rossen-Uffink D."/>
            <person name="Oliveira J.V."/>
            <person name="Vesth T.C."/>
            <person name="Visser J."/>
            <person name="Yu J.-H."/>
            <person name="Zhou M."/>
            <person name="Andersen M.R."/>
            <person name="Archer D.B."/>
            <person name="Baker S.E."/>
            <person name="Benoit I."/>
            <person name="Brakhage A.A."/>
            <person name="Braus G.H."/>
            <person name="Fischer R."/>
            <person name="Frisvad J.C."/>
            <person name="Goldman G.H."/>
            <person name="Houbraken J."/>
            <person name="Oakley B."/>
            <person name="Pocsi I."/>
            <person name="Scazzocchio C."/>
            <person name="Seiboth B."/>
            <person name="vanKuyk P.A."/>
            <person name="Wortman J."/>
            <person name="Dyer P.S."/>
            <person name="Grigoriev I.V."/>
        </authorList>
    </citation>
    <scope>NUCLEOTIDE SEQUENCE [LARGE SCALE GENOMIC DNA]</scope>
    <source>
        <strain evidence="8">DTO 134E9</strain>
    </source>
</reference>
<sequence length="418" mass="48106">MSDTLAEKRFSRKSHRKSRHGCGNCKRRRVKCDEAKPCLNCVRHSIDCDFLDPKASSETSQKRSGRTSRPTFRFVHSTRSKTLSQSPSATSLPDSSPIPNVPSIPAQDDRPLSYDDFQLLHHYLTSPQCTFGDKESHDFWKVTIPEIGFKFHFVLHFLLALSALHLSREQPSLQRKYVLQAEEHYLIALSRVTSLLSHMDAENCQALYVSAMLICFHHFAKGPQQGDYMIFADHGQAEWLGLLRGVRTIISTMRDEFASNIPHGPPRSPSQHQQLFDHKPDQYEERLSQLRQFVIDHTAEDPASDVCVEAVDALSQSFTSIYENSFSVDAFSPWVFGWLYRLSDEFNSCLQQKQPVALVIFAHFTVLLKELEIDPLWFMRGWSHHVMDGINCYLHEEDKAWIQWPMEQLGYSVTTDTR</sequence>
<dbReference type="Pfam" id="PF00172">
    <property type="entry name" value="Zn_clus"/>
    <property type="match status" value="1"/>
</dbReference>
<keyword evidence="4" id="KW-0539">Nucleus</keyword>
<evidence type="ECO:0000256" key="4">
    <source>
        <dbReference type="ARBA" id="ARBA00023242"/>
    </source>
</evidence>
<dbReference type="SMART" id="SM00066">
    <property type="entry name" value="GAL4"/>
    <property type="match status" value="1"/>
</dbReference>
<feature type="domain" description="Zn(2)-C6 fungal-type" evidence="6">
    <location>
        <begin position="21"/>
        <end position="50"/>
    </location>
</feature>
<dbReference type="InterPro" id="IPR001138">
    <property type="entry name" value="Zn2Cys6_DnaBD"/>
</dbReference>
<keyword evidence="2" id="KW-0238">DNA-binding</keyword>
<proteinExistence type="predicted"/>
<feature type="region of interest" description="Disordered" evidence="5">
    <location>
        <begin position="54"/>
        <end position="107"/>
    </location>
</feature>
<keyword evidence="1" id="KW-0805">Transcription regulation</keyword>
<evidence type="ECO:0000256" key="3">
    <source>
        <dbReference type="ARBA" id="ARBA00023163"/>
    </source>
</evidence>
<evidence type="ECO:0000313" key="7">
    <source>
        <dbReference type="EMBL" id="OJJ41514.1"/>
    </source>
</evidence>
<evidence type="ECO:0000313" key="8">
    <source>
        <dbReference type="Proteomes" id="UP000184383"/>
    </source>
</evidence>
<name>A0A1L9S2X2_ASPWE</name>
<dbReference type="GO" id="GO:0000981">
    <property type="term" value="F:DNA-binding transcription factor activity, RNA polymerase II-specific"/>
    <property type="evidence" value="ECO:0007669"/>
    <property type="project" value="InterPro"/>
</dbReference>
<evidence type="ECO:0000256" key="5">
    <source>
        <dbReference type="SAM" id="MobiDB-lite"/>
    </source>
</evidence>
<dbReference type="PANTHER" id="PTHR47657:SF13">
    <property type="entry name" value="ZN(2)-C6 FUNGAL-TYPE DOMAIN-CONTAINING PROTEIN-RELATED"/>
    <property type="match status" value="1"/>
</dbReference>
<dbReference type="RefSeq" id="XP_040695190.1">
    <property type="nucleotide sequence ID" value="XM_040827290.1"/>
</dbReference>
<dbReference type="GeneID" id="63743138"/>
<feature type="compositionally biased region" description="Basic residues" evidence="5">
    <location>
        <begin position="10"/>
        <end position="23"/>
    </location>
</feature>
<dbReference type="PROSITE" id="PS00463">
    <property type="entry name" value="ZN2_CY6_FUNGAL_1"/>
    <property type="match status" value="1"/>
</dbReference>
<feature type="region of interest" description="Disordered" evidence="5">
    <location>
        <begin position="1"/>
        <end position="23"/>
    </location>
</feature>
<dbReference type="CDD" id="cd00067">
    <property type="entry name" value="GAL4"/>
    <property type="match status" value="1"/>
</dbReference>
<dbReference type="Proteomes" id="UP000184383">
    <property type="component" value="Unassembled WGS sequence"/>
</dbReference>
<feature type="compositionally biased region" description="Polar residues" evidence="5">
    <location>
        <begin position="80"/>
        <end position="98"/>
    </location>
</feature>
<dbReference type="PROSITE" id="PS50048">
    <property type="entry name" value="ZN2_CY6_FUNGAL_2"/>
    <property type="match status" value="1"/>
</dbReference>
<evidence type="ECO:0000256" key="1">
    <source>
        <dbReference type="ARBA" id="ARBA00023015"/>
    </source>
</evidence>
<dbReference type="Pfam" id="PF11951">
    <property type="entry name" value="Fungal_trans_2"/>
    <property type="match status" value="1"/>
</dbReference>
<dbReference type="GO" id="GO:0008270">
    <property type="term" value="F:zinc ion binding"/>
    <property type="evidence" value="ECO:0007669"/>
    <property type="project" value="InterPro"/>
</dbReference>
<keyword evidence="8" id="KW-1185">Reference proteome</keyword>
<dbReference type="Gene3D" id="4.10.240.10">
    <property type="entry name" value="Zn(2)-C6 fungal-type DNA-binding domain"/>
    <property type="match status" value="1"/>
</dbReference>
<dbReference type="GO" id="GO:0003677">
    <property type="term" value="F:DNA binding"/>
    <property type="evidence" value="ECO:0007669"/>
    <property type="project" value="UniProtKB-KW"/>
</dbReference>
<dbReference type="AlphaFoldDB" id="A0A1L9S2X2"/>
<organism evidence="7 8">
    <name type="scientific">Aspergillus wentii DTO 134E9</name>
    <dbReference type="NCBI Taxonomy" id="1073089"/>
    <lineage>
        <taxon>Eukaryota</taxon>
        <taxon>Fungi</taxon>
        <taxon>Dikarya</taxon>
        <taxon>Ascomycota</taxon>
        <taxon>Pezizomycotina</taxon>
        <taxon>Eurotiomycetes</taxon>
        <taxon>Eurotiomycetidae</taxon>
        <taxon>Eurotiales</taxon>
        <taxon>Aspergillaceae</taxon>
        <taxon>Aspergillus</taxon>
        <taxon>Aspergillus subgen. Cremei</taxon>
    </lineage>
</organism>
<dbReference type="InterPro" id="IPR036864">
    <property type="entry name" value="Zn2-C6_fun-type_DNA-bd_sf"/>
</dbReference>
<dbReference type="VEuPathDB" id="FungiDB:ASPWEDRAFT_100244"/>
<protein>
    <recommendedName>
        <fullName evidence="6">Zn(2)-C6 fungal-type domain-containing protein</fullName>
    </recommendedName>
</protein>
<dbReference type="SUPFAM" id="SSF57701">
    <property type="entry name" value="Zn2/Cys6 DNA-binding domain"/>
    <property type="match status" value="1"/>
</dbReference>
<dbReference type="EMBL" id="KV878209">
    <property type="protein sequence ID" value="OJJ41514.1"/>
    <property type="molecule type" value="Genomic_DNA"/>
</dbReference>
<accession>A0A1L9S2X2</accession>